<dbReference type="GO" id="GO:0005634">
    <property type="term" value="C:nucleus"/>
    <property type="evidence" value="ECO:0007669"/>
    <property type="project" value="TreeGrafter"/>
</dbReference>
<dbReference type="SMART" id="SM00595">
    <property type="entry name" value="MADF"/>
    <property type="match status" value="1"/>
</dbReference>
<name>A0AB39ZER9_DROSZ</name>
<evidence type="ECO:0000313" key="3">
    <source>
        <dbReference type="Proteomes" id="UP001652628"/>
    </source>
</evidence>
<accession>A0AB39ZER9</accession>
<protein>
    <submittedName>
        <fullName evidence="4">Transcription factor Adf-1</fullName>
    </submittedName>
</protein>
<feature type="domain" description="MADF" evidence="2">
    <location>
        <begin position="7"/>
        <end position="89"/>
    </location>
</feature>
<dbReference type="AlphaFoldDB" id="A0AB39ZER9"/>
<reference evidence="4" key="1">
    <citation type="submission" date="2025-08" db="UniProtKB">
        <authorList>
            <consortium name="RefSeq"/>
        </authorList>
    </citation>
    <scope>IDENTIFICATION</scope>
</reference>
<dbReference type="Proteomes" id="UP001652628">
    <property type="component" value="Chromosome 3"/>
</dbReference>
<proteinExistence type="predicted"/>
<dbReference type="Pfam" id="PF10545">
    <property type="entry name" value="MADF_DNA_bdg"/>
    <property type="match status" value="1"/>
</dbReference>
<evidence type="ECO:0000313" key="4">
    <source>
        <dbReference type="RefSeq" id="XP_016934035.3"/>
    </source>
</evidence>
<evidence type="ECO:0000256" key="1">
    <source>
        <dbReference type="SAM" id="MobiDB-lite"/>
    </source>
</evidence>
<dbReference type="PANTHER" id="PTHR12243:SF64">
    <property type="entry name" value="DORSAL INTERACTING PROTEIN 3-RELATED"/>
    <property type="match status" value="1"/>
</dbReference>
<feature type="region of interest" description="Disordered" evidence="1">
    <location>
        <begin position="90"/>
        <end position="112"/>
    </location>
</feature>
<dbReference type="GeneID" id="108012980"/>
<dbReference type="GO" id="GO:0006357">
    <property type="term" value="P:regulation of transcription by RNA polymerase II"/>
    <property type="evidence" value="ECO:0007669"/>
    <property type="project" value="TreeGrafter"/>
</dbReference>
<dbReference type="PANTHER" id="PTHR12243">
    <property type="entry name" value="MADF DOMAIN TRANSCRIPTION FACTOR"/>
    <property type="match status" value="1"/>
</dbReference>
<dbReference type="PROSITE" id="PS51029">
    <property type="entry name" value="MADF"/>
    <property type="match status" value="1"/>
</dbReference>
<dbReference type="RefSeq" id="XP_016934035.3">
    <property type="nucleotide sequence ID" value="XM_017078546.4"/>
</dbReference>
<gene>
    <name evidence="4" type="primary">LOC108012980</name>
</gene>
<organism evidence="3 4">
    <name type="scientific">Drosophila suzukii</name>
    <name type="common">Spotted-wing drosophila fruit fly</name>
    <dbReference type="NCBI Taxonomy" id="28584"/>
    <lineage>
        <taxon>Eukaryota</taxon>
        <taxon>Metazoa</taxon>
        <taxon>Ecdysozoa</taxon>
        <taxon>Arthropoda</taxon>
        <taxon>Hexapoda</taxon>
        <taxon>Insecta</taxon>
        <taxon>Pterygota</taxon>
        <taxon>Neoptera</taxon>
        <taxon>Endopterygota</taxon>
        <taxon>Diptera</taxon>
        <taxon>Brachycera</taxon>
        <taxon>Muscomorpha</taxon>
        <taxon>Ephydroidea</taxon>
        <taxon>Drosophilidae</taxon>
        <taxon>Drosophila</taxon>
        <taxon>Sophophora</taxon>
    </lineage>
</organism>
<dbReference type="GO" id="GO:0005667">
    <property type="term" value="C:transcription regulator complex"/>
    <property type="evidence" value="ECO:0007669"/>
    <property type="project" value="TreeGrafter"/>
</dbReference>
<keyword evidence="3" id="KW-1185">Reference proteome</keyword>
<dbReference type="InterPro" id="IPR006578">
    <property type="entry name" value="MADF-dom"/>
</dbReference>
<sequence length="246" mass="28568">MDSIDEVLIKSVKQNVCLFEKGQLAIHTKAAREKAWILVAEACQRPVEYCQVRWKTLRDRYVREIQKPSPTPSNIHRVEDLEFLRDHIRLRRQRTTNSTPGPGETEESQAYEEPIEKRLHVNEYPHEEFIIEYKNDGEYFSEFDNSSVEFIAEEPVCQTGNEMPNEPTSSSFPSSTGLDLNQAQTKFLDVMNLIENALKARSSEPQDPFYKYLESVLSSVNESTRRDIQLKVLNFVNDEIKRTGHK</sequence>
<dbReference type="InterPro" id="IPR039353">
    <property type="entry name" value="TF_Adf1"/>
</dbReference>
<evidence type="ECO:0000259" key="2">
    <source>
        <dbReference type="PROSITE" id="PS51029"/>
    </source>
</evidence>